<keyword evidence="2" id="KW-1185">Reference proteome</keyword>
<accession>A0ABR0NC16</accession>
<sequence>MYLRLFVNVIEGGIQGCTGFFIGHHLLQVSLSLNVNGATRGCLGSAGCGGVFRDNKGVAIALFSNLLGSTLPLTTELVAIKLATCFFDQSARRCDKGLIIIESDKGLIIIESDSSCYGCFLVY</sequence>
<organism evidence="1 2">
    <name type="scientific">Gossypium arboreum</name>
    <name type="common">Tree cotton</name>
    <name type="synonym">Gossypium nanking</name>
    <dbReference type="NCBI Taxonomy" id="29729"/>
    <lineage>
        <taxon>Eukaryota</taxon>
        <taxon>Viridiplantae</taxon>
        <taxon>Streptophyta</taxon>
        <taxon>Embryophyta</taxon>
        <taxon>Tracheophyta</taxon>
        <taxon>Spermatophyta</taxon>
        <taxon>Magnoliopsida</taxon>
        <taxon>eudicotyledons</taxon>
        <taxon>Gunneridae</taxon>
        <taxon>Pentapetalae</taxon>
        <taxon>rosids</taxon>
        <taxon>malvids</taxon>
        <taxon>Malvales</taxon>
        <taxon>Malvaceae</taxon>
        <taxon>Malvoideae</taxon>
        <taxon>Gossypium</taxon>
    </lineage>
</organism>
<dbReference type="Gene3D" id="3.30.420.10">
    <property type="entry name" value="Ribonuclease H-like superfamily/Ribonuclease H"/>
    <property type="match status" value="1"/>
</dbReference>
<evidence type="ECO:0000313" key="1">
    <source>
        <dbReference type="EMBL" id="KAK5792547.1"/>
    </source>
</evidence>
<evidence type="ECO:0000313" key="2">
    <source>
        <dbReference type="Proteomes" id="UP001358586"/>
    </source>
</evidence>
<dbReference type="InterPro" id="IPR036397">
    <property type="entry name" value="RNaseH_sf"/>
</dbReference>
<evidence type="ECO:0008006" key="3">
    <source>
        <dbReference type="Google" id="ProtNLM"/>
    </source>
</evidence>
<dbReference type="EMBL" id="JARKNE010000010">
    <property type="protein sequence ID" value="KAK5792547.1"/>
    <property type="molecule type" value="Genomic_DNA"/>
</dbReference>
<comment type="caution">
    <text evidence="1">The sequence shown here is derived from an EMBL/GenBank/DDBJ whole genome shotgun (WGS) entry which is preliminary data.</text>
</comment>
<reference evidence="1 2" key="1">
    <citation type="submission" date="2023-03" db="EMBL/GenBank/DDBJ databases">
        <title>WGS of Gossypium arboreum.</title>
        <authorList>
            <person name="Yu D."/>
        </authorList>
    </citation>
    <scope>NUCLEOTIDE SEQUENCE [LARGE SCALE GENOMIC DNA]</scope>
    <source>
        <tissue evidence="1">Leaf</tissue>
    </source>
</reference>
<dbReference type="InterPro" id="IPR044730">
    <property type="entry name" value="RNase_H-like_dom_plant"/>
</dbReference>
<dbReference type="Proteomes" id="UP001358586">
    <property type="component" value="Chromosome 10"/>
</dbReference>
<protein>
    <recommendedName>
        <fullName evidence="3">RNase H type-1 domain-containing protein</fullName>
    </recommendedName>
</protein>
<gene>
    <name evidence="1" type="ORF">PVK06_033662</name>
</gene>
<proteinExistence type="predicted"/>
<dbReference type="CDD" id="cd06222">
    <property type="entry name" value="RNase_H_like"/>
    <property type="match status" value="1"/>
</dbReference>
<name>A0ABR0NC16_GOSAR</name>